<feature type="region of interest" description="Disordered" evidence="12">
    <location>
        <begin position="130"/>
        <end position="166"/>
    </location>
</feature>
<evidence type="ECO:0000259" key="13">
    <source>
        <dbReference type="Pfam" id="PF11781"/>
    </source>
</evidence>
<evidence type="ECO:0000256" key="2">
    <source>
        <dbReference type="ARBA" id="ARBA00006899"/>
    </source>
</evidence>
<dbReference type="InterPro" id="IPR033599">
    <property type="entry name" value="TAF1B/Rrn7"/>
</dbReference>
<evidence type="ECO:0000256" key="8">
    <source>
        <dbReference type="ARBA" id="ARBA00023125"/>
    </source>
</evidence>
<keyword evidence="9" id="KW-0804">Transcription</keyword>
<dbReference type="KEGG" id="apln:108732712"/>
<evidence type="ECO:0000256" key="7">
    <source>
        <dbReference type="ARBA" id="ARBA00023015"/>
    </source>
</evidence>
<evidence type="ECO:0000256" key="9">
    <source>
        <dbReference type="ARBA" id="ARBA00023163"/>
    </source>
</evidence>
<evidence type="ECO:0000256" key="6">
    <source>
        <dbReference type="ARBA" id="ARBA00022833"/>
    </source>
</evidence>
<reference evidence="16" key="1">
    <citation type="submission" date="2025-08" db="UniProtKB">
        <authorList>
            <consortium name="RefSeq"/>
        </authorList>
    </citation>
    <scope>IDENTIFICATION</scope>
    <source>
        <tissue evidence="16">Entire body</tissue>
    </source>
</reference>
<sequence length="808" mass="95049">MDNITCNLCGGVEFYKEAGFYYCNECQTQTQDIREQAQEEQYASQKSGRKIKHKAKPRDEQHVTSWECYNYILNGLVKELIEIGVSPELKTAVRILWFKFLKEIEFLTEEAADPPKLAAVYSQTDAEVVYGRKPNRRRSRSRSPASSSDITSTDTSSRQREHKKQRRALVKAEYDELASTQFSEEMTSLHNQSLSSLRGSKEQASKKLIIQFNKEATKELKSLLGEDHLEAHMKDFSSQLECHPPVYRLVSSSYRHGAEILSKNKLFAIIYLGLLITKDNMQLGDLLRYIREGHISYHKVDHFLPEDVIGKFTKRHLLRMNIQNSQFRLLHGGVRKMTAHVAKKINVVKYISVQNIEHLIKRYCNELNLPDEICMCAVTLVSLLKPRLKMWEHSTLIPNYEGRAMAFIIFVLKLLFGLDDESEFYLSDVARNINKYHENSKMFVYKDWMDYIQYRKLIASYFHFQSHIYYNNGDNFNKSELFIDFMQKQKNKFDDEEAKLTTEQEVLKSVLEKLERIQDRPRSIPYLYPSLTPFLSYMENLIKSTVLDDTKVGQYLLNKKFNSTTIEYLYSPYVYLQNIYKSASIGVKHRGVNNNLHLRKVLNQVAQTQMRNKRETKPIFTKIVKDEKVIDKHIDQKKSFTEKDTDLKEQATKLFLKLFEEYNLQRFRKNLKKMKKNASKQGIKIVSQTGKRSAHHSKKDEVDSQSSFQEKLHYNPFERYWMTIADVTGIRKSDFESFYKGLPYSFRLVFEECARIIEHSQKELYEEFNNVEVYVLFLENRGVVGKEKPFVFSNDDLTYLKDKVSRQW</sequence>
<evidence type="ECO:0000256" key="10">
    <source>
        <dbReference type="ARBA" id="ARBA00023242"/>
    </source>
</evidence>
<evidence type="ECO:0000256" key="11">
    <source>
        <dbReference type="ARBA" id="ARBA00032500"/>
    </source>
</evidence>
<feature type="domain" description="RRN7-type" evidence="13">
    <location>
        <begin position="3"/>
        <end position="30"/>
    </location>
</feature>
<dbReference type="GO" id="GO:0001164">
    <property type="term" value="F:RNA polymerase I core promoter sequence-specific DNA binding"/>
    <property type="evidence" value="ECO:0007669"/>
    <property type="project" value="InterPro"/>
</dbReference>
<evidence type="ECO:0000259" key="14">
    <source>
        <dbReference type="Pfam" id="PF20645"/>
    </source>
</evidence>
<dbReference type="InterPro" id="IPR048538">
    <property type="entry name" value="Rrn7_cyclin_C"/>
</dbReference>
<proteinExistence type="inferred from homology"/>
<dbReference type="GeneID" id="108732712"/>
<feature type="domain" description="Rrn7/TAF1B C-terminal cyclin" evidence="14">
    <location>
        <begin position="354"/>
        <end position="482"/>
    </location>
</feature>
<name>A0A1W4W4U0_AGRPL</name>
<dbReference type="PANTHER" id="PTHR31576:SF2">
    <property type="entry name" value="TATA BOX-BINDING PROTEIN-ASSOCIATED FACTOR RNA POLYMERASE I SUBUNIT B"/>
    <property type="match status" value="1"/>
</dbReference>
<dbReference type="Pfam" id="PF11781">
    <property type="entry name" value="Zn_ribbon_RRN7"/>
    <property type="match status" value="1"/>
</dbReference>
<dbReference type="RefSeq" id="XP_018319166.1">
    <property type="nucleotide sequence ID" value="XM_018463664.1"/>
</dbReference>
<dbReference type="Proteomes" id="UP000192223">
    <property type="component" value="Unplaced"/>
</dbReference>
<evidence type="ECO:0000313" key="15">
    <source>
        <dbReference type="Proteomes" id="UP000192223"/>
    </source>
</evidence>
<dbReference type="FunCoup" id="A0A1W4W4U0">
    <property type="interactions" value="490"/>
</dbReference>
<dbReference type="STRING" id="224129.A0A1W4W4U0"/>
<feature type="region of interest" description="Disordered" evidence="12">
    <location>
        <begin position="684"/>
        <end position="707"/>
    </location>
</feature>
<comment type="similarity">
    <text evidence="2">Belongs to the RRN7/TAF1B family.</text>
</comment>
<keyword evidence="7" id="KW-0805">Transcription regulation</keyword>
<gene>
    <name evidence="16" type="primary">LOC108732712</name>
</gene>
<comment type="subcellular location">
    <subcellularLocation>
        <location evidence="1">Nucleus</location>
        <location evidence="1">Nucleolus</location>
    </subcellularLocation>
</comment>
<evidence type="ECO:0000256" key="12">
    <source>
        <dbReference type="SAM" id="MobiDB-lite"/>
    </source>
</evidence>
<feature type="compositionally biased region" description="Low complexity" evidence="12">
    <location>
        <begin position="142"/>
        <end position="156"/>
    </location>
</feature>
<dbReference type="Pfam" id="PF20645">
    <property type="entry name" value="Rrn7_cyclin_C"/>
    <property type="match status" value="1"/>
</dbReference>
<dbReference type="OrthoDB" id="10069252at2759"/>
<dbReference type="CTD" id="9014"/>
<keyword evidence="4" id="KW-0479">Metal-binding</keyword>
<evidence type="ECO:0000256" key="3">
    <source>
        <dbReference type="ARBA" id="ARBA00018994"/>
    </source>
</evidence>
<keyword evidence="6" id="KW-0862">Zinc</keyword>
<dbReference type="PANTHER" id="PTHR31576">
    <property type="entry name" value="TATA BOX-BINDING PROTEIN-ASSOCIATED FACTOR RNA POLYMERASE I SUBUNIT B"/>
    <property type="match status" value="1"/>
</dbReference>
<protein>
    <recommendedName>
        <fullName evidence="3">TATA box-binding protein-associated factor RNA polymerase I subunit B</fullName>
    </recommendedName>
    <alternativeName>
        <fullName evidence="11">TATA box-binding protein-associated factor 1B</fullName>
    </alternativeName>
</protein>
<dbReference type="GO" id="GO:0005668">
    <property type="term" value="C:RNA polymerase transcription factor SL1 complex"/>
    <property type="evidence" value="ECO:0007669"/>
    <property type="project" value="TreeGrafter"/>
</dbReference>
<keyword evidence="8" id="KW-0238">DNA-binding</keyword>
<dbReference type="InterPro" id="IPR021752">
    <property type="entry name" value="TF_Rrn7_Zf"/>
</dbReference>
<evidence type="ECO:0000313" key="16">
    <source>
        <dbReference type="RefSeq" id="XP_018319166.1"/>
    </source>
</evidence>
<evidence type="ECO:0000256" key="4">
    <source>
        <dbReference type="ARBA" id="ARBA00022723"/>
    </source>
</evidence>
<evidence type="ECO:0000256" key="5">
    <source>
        <dbReference type="ARBA" id="ARBA00022771"/>
    </source>
</evidence>
<dbReference type="GO" id="GO:0070860">
    <property type="term" value="C:RNA polymerase I core factor complex"/>
    <property type="evidence" value="ECO:0007669"/>
    <property type="project" value="InterPro"/>
</dbReference>
<keyword evidence="10" id="KW-0539">Nucleus</keyword>
<dbReference type="InParanoid" id="A0A1W4W4U0"/>
<keyword evidence="15" id="KW-1185">Reference proteome</keyword>
<keyword evidence="5" id="KW-0863">Zinc-finger</keyword>
<dbReference type="GO" id="GO:0008270">
    <property type="term" value="F:zinc ion binding"/>
    <property type="evidence" value="ECO:0007669"/>
    <property type="project" value="UniProtKB-KW"/>
</dbReference>
<evidence type="ECO:0000256" key="1">
    <source>
        <dbReference type="ARBA" id="ARBA00004604"/>
    </source>
</evidence>
<accession>A0A1W4W4U0</accession>
<dbReference type="AlphaFoldDB" id="A0A1W4W4U0"/>
<dbReference type="GO" id="GO:0042790">
    <property type="term" value="P:nucleolar large rRNA transcription by RNA polymerase I"/>
    <property type="evidence" value="ECO:0007669"/>
    <property type="project" value="TreeGrafter"/>
</dbReference>
<organism evidence="15 16">
    <name type="scientific">Agrilus planipennis</name>
    <name type="common">Emerald ash borer</name>
    <name type="synonym">Agrilus marcopoli</name>
    <dbReference type="NCBI Taxonomy" id="224129"/>
    <lineage>
        <taxon>Eukaryota</taxon>
        <taxon>Metazoa</taxon>
        <taxon>Ecdysozoa</taxon>
        <taxon>Arthropoda</taxon>
        <taxon>Hexapoda</taxon>
        <taxon>Insecta</taxon>
        <taxon>Pterygota</taxon>
        <taxon>Neoptera</taxon>
        <taxon>Endopterygota</taxon>
        <taxon>Coleoptera</taxon>
        <taxon>Polyphaga</taxon>
        <taxon>Elateriformia</taxon>
        <taxon>Buprestoidea</taxon>
        <taxon>Buprestidae</taxon>
        <taxon>Agrilinae</taxon>
        <taxon>Agrilus</taxon>
    </lineage>
</organism>